<dbReference type="PANTHER" id="PTHR18919:SF107">
    <property type="entry name" value="ACETYL-COA ACETYLTRANSFERASE, CYTOSOLIC"/>
    <property type="match status" value="1"/>
</dbReference>
<dbReference type="Gene3D" id="3.40.47.10">
    <property type="match status" value="2"/>
</dbReference>
<dbReference type="NCBIfam" id="NF006552">
    <property type="entry name" value="PRK09051.1"/>
    <property type="match status" value="1"/>
</dbReference>
<organism evidence="8 9">
    <name type="scientific">Nitrosomonas halophila</name>
    <dbReference type="NCBI Taxonomy" id="44576"/>
    <lineage>
        <taxon>Bacteria</taxon>
        <taxon>Pseudomonadati</taxon>
        <taxon>Pseudomonadota</taxon>
        <taxon>Betaproteobacteria</taxon>
        <taxon>Nitrosomonadales</taxon>
        <taxon>Nitrosomonadaceae</taxon>
        <taxon>Nitrosomonas</taxon>
    </lineage>
</organism>
<dbReference type="InterPro" id="IPR020615">
    <property type="entry name" value="Thiolase_acyl_enz_int_AS"/>
</dbReference>
<evidence type="ECO:0000256" key="3">
    <source>
        <dbReference type="ARBA" id="ARBA00023315"/>
    </source>
</evidence>
<feature type="domain" description="Thiolase C-terminal" evidence="7">
    <location>
        <begin position="270"/>
        <end position="391"/>
    </location>
</feature>
<evidence type="ECO:0000259" key="7">
    <source>
        <dbReference type="Pfam" id="PF02803"/>
    </source>
</evidence>
<feature type="active site" description="Proton acceptor" evidence="4">
    <location>
        <position position="378"/>
    </location>
</feature>
<dbReference type="InterPro" id="IPR020610">
    <property type="entry name" value="Thiolase_AS"/>
</dbReference>
<keyword evidence="3 5" id="KW-0012">Acyltransferase</keyword>
<sequence length="392" mass="41397">MREVVVLSGARTAIGSYGGTLKDLAPATLASRVVMEAVARAGIERAAIGHLVAGHVIPTEARDMYLGRVAALEAGLPQSIAALTLNRVCGSGLQAIISAAQAILLGDTQASVAAGAESMSRGGYLLPTLRWGQRMRDSTAVDLMVGALTDPFDRVHMGTTAENIAQKWGITRAQQDRFALESHRRAIHAIENGYFREQIVPIEVSARKGVKLFEVDEHPRDNVSMESLGRLEPVFQEHGTVTAGNASGINDGAAALVLAEANWARQQNLEPIARLAAYAHAGVDPRYMGMGPVPAVERVLNRAGLKLADMDVIESNEAFAVQACAVAQALDFDLDKTNPNGGAVALGHPVGATGCILAIKAIFELRRRGGRYALVTLCIGGGQGIAAVFERL</sequence>
<name>A0A1H3GAJ8_9PROT</name>
<proteinExistence type="inferred from homology"/>
<evidence type="ECO:0000256" key="4">
    <source>
        <dbReference type="PIRSR" id="PIRSR000429-1"/>
    </source>
</evidence>
<feature type="active site" description="Proton acceptor" evidence="4">
    <location>
        <position position="348"/>
    </location>
</feature>
<evidence type="ECO:0000256" key="2">
    <source>
        <dbReference type="ARBA" id="ARBA00022679"/>
    </source>
</evidence>
<dbReference type="PROSITE" id="PS00098">
    <property type="entry name" value="THIOLASE_1"/>
    <property type="match status" value="1"/>
</dbReference>
<dbReference type="Pfam" id="PF00108">
    <property type="entry name" value="Thiolase_N"/>
    <property type="match status" value="1"/>
</dbReference>
<dbReference type="Proteomes" id="UP000198640">
    <property type="component" value="Unassembled WGS sequence"/>
</dbReference>
<evidence type="ECO:0000313" key="8">
    <source>
        <dbReference type="EMBL" id="SDY00085.1"/>
    </source>
</evidence>
<dbReference type="STRING" id="44576.SAMN05421881_101459"/>
<protein>
    <submittedName>
        <fullName evidence="8">Acetyl-CoA C-acetyltransferase</fullName>
    </submittedName>
</protein>
<feature type="active site" description="Acyl-thioester intermediate" evidence="4">
    <location>
        <position position="89"/>
    </location>
</feature>
<dbReference type="PIRSF" id="PIRSF000429">
    <property type="entry name" value="Ac-CoA_Ac_transf"/>
    <property type="match status" value="1"/>
</dbReference>
<dbReference type="GO" id="GO:0003988">
    <property type="term" value="F:acetyl-CoA C-acyltransferase activity"/>
    <property type="evidence" value="ECO:0007669"/>
    <property type="project" value="UniProtKB-ARBA"/>
</dbReference>
<dbReference type="InterPro" id="IPR020616">
    <property type="entry name" value="Thiolase_N"/>
</dbReference>
<dbReference type="InterPro" id="IPR016039">
    <property type="entry name" value="Thiolase-like"/>
</dbReference>
<dbReference type="FunFam" id="3.40.47.10:FF:000010">
    <property type="entry name" value="Acetyl-CoA acetyltransferase (Thiolase)"/>
    <property type="match status" value="1"/>
</dbReference>
<dbReference type="InterPro" id="IPR020617">
    <property type="entry name" value="Thiolase_C"/>
</dbReference>
<dbReference type="EMBL" id="FNOY01000014">
    <property type="protein sequence ID" value="SDY00085.1"/>
    <property type="molecule type" value="Genomic_DNA"/>
</dbReference>
<dbReference type="PROSITE" id="PS00099">
    <property type="entry name" value="THIOLASE_3"/>
    <property type="match status" value="1"/>
</dbReference>
<dbReference type="PROSITE" id="PS00737">
    <property type="entry name" value="THIOLASE_2"/>
    <property type="match status" value="1"/>
</dbReference>
<dbReference type="PANTHER" id="PTHR18919">
    <property type="entry name" value="ACETYL-COA C-ACYLTRANSFERASE"/>
    <property type="match status" value="1"/>
</dbReference>
<gene>
    <name evidence="8" type="ORF">SAMN05421881_101459</name>
</gene>
<dbReference type="RefSeq" id="WP_090412969.1">
    <property type="nucleotide sequence ID" value="NZ_FNOY01000014.1"/>
</dbReference>
<dbReference type="AlphaFoldDB" id="A0A1H3GAJ8"/>
<accession>A0A1H3GAJ8</accession>
<reference evidence="8 9" key="1">
    <citation type="submission" date="2016-10" db="EMBL/GenBank/DDBJ databases">
        <authorList>
            <person name="de Groot N.N."/>
        </authorList>
    </citation>
    <scope>NUCLEOTIDE SEQUENCE [LARGE SCALE GENOMIC DNA]</scope>
    <source>
        <strain evidence="8 9">Nm1</strain>
    </source>
</reference>
<dbReference type="InterPro" id="IPR020613">
    <property type="entry name" value="Thiolase_CS"/>
</dbReference>
<dbReference type="InterPro" id="IPR002155">
    <property type="entry name" value="Thiolase"/>
</dbReference>
<evidence type="ECO:0000256" key="1">
    <source>
        <dbReference type="ARBA" id="ARBA00010982"/>
    </source>
</evidence>
<evidence type="ECO:0000256" key="5">
    <source>
        <dbReference type="RuleBase" id="RU003557"/>
    </source>
</evidence>
<dbReference type="SUPFAM" id="SSF53901">
    <property type="entry name" value="Thiolase-like"/>
    <property type="match status" value="2"/>
</dbReference>
<dbReference type="CDD" id="cd00751">
    <property type="entry name" value="thiolase"/>
    <property type="match status" value="1"/>
</dbReference>
<dbReference type="OrthoDB" id="6139495at2"/>
<feature type="domain" description="Thiolase N-terminal" evidence="6">
    <location>
        <begin position="4"/>
        <end position="260"/>
    </location>
</feature>
<keyword evidence="2 5" id="KW-0808">Transferase</keyword>
<evidence type="ECO:0000313" key="9">
    <source>
        <dbReference type="Proteomes" id="UP000198640"/>
    </source>
</evidence>
<dbReference type="Pfam" id="PF02803">
    <property type="entry name" value="Thiolase_C"/>
    <property type="match status" value="1"/>
</dbReference>
<dbReference type="NCBIfam" id="TIGR01930">
    <property type="entry name" value="AcCoA-C-Actrans"/>
    <property type="match status" value="1"/>
</dbReference>
<dbReference type="GO" id="GO:0044281">
    <property type="term" value="P:small molecule metabolic process"/>
    <property type="evidence" value="ECO:0007669"/>
    <property type="project" value="UniProtKB-ARBA"/>
</dbReference>
<evidence type="ECO:0000259" key="6">
    <source>
        <dbReference type="Pfam" id="PF00108"/>
    </source>
</evidence>
<comment type="similarity">
    <text evidence="1 5">Belongs to the thiolase-like superfamily. Thiolase family.</text>
</comment>
<keyword evidence="9" id="KW-1185">Reference proteome</keyword>